<dbReference type="SUPFAM" id="SSF47384">
    <property type="entry name" value="Homodimeric domain of signal transducing histidine kinase"/>
    <property type="match status" value="1"/>
</dbReference>
<dbReference type="CDD" id="cd06225">
    <property type="entry name" value="HAMP"/>
    <property type="match status" value="1"/>
</dbReference>
<gene>
    <name evidence="13" type="ORF">GCM10007874_38440</name>
</gene>
<dbReference type="Gene3D" id="3.30.565.10">
    <property type="entry name" value="Histidine kinase-like ATPase, C-terminal domain"/>
    <property type="match status" value="1"/>
</dbReference>
<organism evidence="13 14">
    <name type="scientific">Labrys miyagiensis</name>
    <dbReference type="NCBI Taxonomy" id="346912"/>
    <lineage>
        <taxon>Bacteria</taxon>
        <taxon>Pseudomonadati</taxon>
        <taxon>Pseudomonadota</taxon>
        <taxon>Alphaproteobacteria</taxon>
        <taxon>Hyphomicrobiales</taxon>
        <taxon>Xanthobacteraceae</taxon>
        <taxon>Labrys</taxon>
    </lineage>
</organism>
<evidence type="ECO:0000256" key="8">
    <source>
        <dbReference type="ARBA" id="ARBA00022777"/>
    </source>
</evidence>
<dbReference type="Pfam" id="PF00672">
    <property type="entry name" value="HAMP"/>
    <property type="match status" value="1"/>
</dbReference>
<dbReference type="GO" id="GO:0016301">
    <property type="term" value="F:kinase activity"/>
    <property type="evidence" value="ECO:0007669"/>
    <property type="project" value="UniProtKB-KW"/>
</dbReference>
<keyword evidence="14" id="KW-1185">Reference proteome</keyword>
<evidence type="ECO:0000256" key="9">
    <source>
        <dbReference type="ARBA" id="ARBA00022840"/>
    </source>
</evidence>
<reference evidence="14" key="1">
    <citation type="journal article" date="2019" name="Int. J. Syst. Evol. Microbiol.">
        <title>The Global Catalogue of Microorganisms (GCM) 10K type strain sequencing project: providing services to taxonomists for standard genome sequencing and annotation.</title>
        <authorList>
            <consortium name="The Broad Institute Genomics Platform"/>
            <consortium name="The Broad Institute Genome Sequencing Center for Infectious Disease"/>
            <person name="Wu L."/>
            <person name="Ma J."/>
        </authorList>
    </citation>
    <scope>NUCLEOTIDE SEQUENCE [LARGE SCALE GENOMIC DNA]</scope>
    <source>
        <strain evidence="14">NBRC 101365</strain>
    </source>
</reference>
<dbReference type="Pfam" id="PF00512">
    <property type="entry name" value="HisKA"/>
    <property type="match status" value="1"/>
</dbReference>
<evidence type="ECO:0000256" key="6">
    <source>
        <dbReference type="ARBA" id="ARBA00022679"/>
    </source>
</evidence>
<keyword evidence="8 13" id="KW-0418">Kinase</keyword>
<dbReference type="PRINTS" id="PR00344">
    <property type="entry name" value="BCTRLSENSOR"/>
</dbReference>
<keyword evidence="7" id="KW-0547">Nucleotide-binding</keyword>
<dbReference type="CDD" id="cd00082">
    <property type="entry name" value="HisKA"/>
    <property type="match status" value="1"/>
</dbReference>
<keyword evidence="4" id="KW-1003">Cell membrane</keyword>
<accession>A0ABQ6CMG5</accession>
<dbReference type="SMART" id="SM00387">
    <property type="entry name" value="HATPase_c"/>
    <property type="match status" value="1"/>
</dbReference>
<dbReference type="InterPro" id="IPR003660">
    <property type="entry name" value="HAMP_dom"/>
</dbReference>
<name>A0ABQ6CMG5_9HYPH</name>
<evidence type="ECO:0000256" key="3">
    <source>
        <dbReference type="ARBA" id="ARBA00012438"/>
    </source>
</evidence>
<evidence type="ECO:0000256" key="1">
    <source>
        <dbReference type="ARBA" id="ARBA00000085"/>
    </source>
</evidence>
<dbReference type="PROSITE" id="PS50109">
    <property type="entry name" value="HIS_KIN"/>
    <property type="match status" value="1"/>
</dbReference>
<evidence type="ECO:0000256" key="2">
    <source>
        <dbReference type="ARBA" id="ARBA00004651"/>
    </source>
</evidence>
<dbReference type="Gene3D" id="1.10.287.130">
    <property type="match status" value="1"/>
</dbReference>
<dbReference type="PROSITE" id="PS51257">
    <property type="entry name" value="PROKAR_LIPOPROTEIN"/>
    <property type="match status" value="1"/>
</dbReference>
<comment type="subcellular location">
    <subcellularLocation>
        <location evidence="2">Cell membrane</location>
        <topology evidence="2">Multi-pass membrane protein</topology>
    </subcellularLocation>
</comment>
<proteinExistence type="predicted"/>
<evidence type="ECO:0000259" key="11">
    <source>
        <dbReference type="PROSITE" id="PS50109"/>
    </source>
</evidence>
<keyword evidence="10" id="KW-0812">Transmembrane</keyword>
<dbReference type="SMART" id="SM00304">
    <property type="entry name" value="HAMP"/>
    <property type="match status" value="1"/>
</dbReference>
<dbReference type="PROSITE" id="PS50885">
    <property type="entry name" value="HAMP"/>
    <property type="match status" value="1"/>
</dbReference>
<comment type="caution">
    <text evidence="13">The sequence shown here is derived from an EMBL/GenBank/DDBJ whole genome shotgun (WGS) entry which is preliminary data.</text>
</comment>
<keyword evidence="9" id="KW-0067">ATP-binding</keyword>
<dbReference type="Pfam" id="PF02518">
    <property type="entry name" value="HATPase_c"/>
    <property type="match status" value="1"/>
</dbReference>
<sequence>MLTFFRKRLFWQVYLTLLACLIMLALLVGTLWRLTGSDPGQRWGAFRIRLTDELIQADQQSPNQLTAEIKKLSDDMGAGISIYSRDRVLVASRGIPIALPAGEDDAPQRWLDRIIRVDLPDGRTVLARLPRPPEPGLRILMVVLLGAGGIGIAAWPATARLTRRLEVLRTGVESWGSGTLNRRVAEQGRDEVAMVARSFNGAASRIEVLVNSQKALLANASHELRSPLARLRMAIEIWTDAPTNAAREEITRDLKEIDQLVEEILLASRLDYAGNTPLLGTQVDLLGLAAEEAARAGANADGRSVEIYGDATLLRRLMRNLLENACKHGRPPVEITVSQSEGKAHIEVTDRGPGVAEAERVHLFEPFYRPAGRSEMSGGWGLGLALVRQIAGRHRGSVRCESREGGGSLFVVDLPLAQA</sequence>
<dbReference type="InterPro" id="IPR036097">
    <property type="entry name" value="HisK_dim/P_sf"/>
</dbReference>
<evidence type="ECO:0000313" key="13">
    <source>
        <dbReference type="EMBL" id="GLS20827.1"/>
    </source>
</evidence>
<protein>
    <recommendedName>
        <fullName evidence="3">histidine kinase</fullName>
        <ecNumber evidence="3">2.7.13.3</ecNumber>
    </recommendedName>
</protein>
<dbReference type="InterPro" id="IPR050980">
    <property type="entry name" value="2C_sensor_his_kinase"/>
</dbReference>
<evidence type="ECO:0000259" key="12">
    <source>
        <dbReference type="PROSITE" id="PS50885"/>
    </source>
</evidence>
<keyword evidence="6" id="KW-0808">Transferase</keyword>
<feature type="domain" description="Histidine kinase" evidence="11">
    <location>
        <begin position="219"/>
        <end position="418"/>
    </location>
</feature>
<feature type="transmembrane region" description="Helical" evidence="10">
    <location>
        <begin position="12"/>
        <end position="32"/>
    </location>
</feature>
<dbReference type="InterPro" id="IPR005467">
    <property type="entry name" value="His_kinase_dom"/>
</dbReference>
<dbReference type="InterPro" id="IPR004358">
    <property type="entry name" value="Sig_transdc_His_kin-like_C"/>
</dbReference>
<dbReference type="EC" id="2.7.13.3" evidence="3"/>
<dbReference type="InterPro" id="IPR003661">
    <property type="entry name" value="HisK_dim/P_dom"/>
</dbReference>
<keyword evidence="10" id="KW-0472">Membrane</keyword>
<dbReference type="SUPFAM" id="SSF55874">
    <property type="entry name" value="ATPase domain of HSP90 chaperone/DNA topoisomerase II/histidine kinase"/>
    <property type="match status" value="1"/>
</dbReference>
<evidence type="ECO:0000256" key="5">
    <source>
        <dbReference type="ARBA" id="ARBA00022553"/>
    </source>
</evidence>
<dbReference type="CDD" id="cd00075">
    <property type="entry name" value="HATPase"/>
    <property type="match status" value="1"/>
</dbReference>
<keyword evidence="5" id="KW-0597">Phosphoprotein</keyword>
<feature type="transmembrane region" description="Helical" evidence="10">
    <location>
        <begin position="136"/>
        <end position="155"/>
    </location>
</feature>
<evidence type="ECO:0000256" key="10">
    <source>
        <dbReference type="SAM" id="Phobius"/>
    </source>
</evidence>
<dbReference type="SMART" id="SM00388">
    <property type="entry name" value="HisKA"/>
    <property type="match status" value="1"/>
</dbReference>
<dbReference type="PANTHER" id="PTHR44936">
    <property type="entry name" value="SENSOR PROTEIN CREC"/>
    <property type="match status" value="1"/>
</dbReference>
<dbReference type="InterPro" id="IPR003594">
    <property type="entry name" value="HATPase_dom"/>
</dbReference>
<dbReference type="EMBL" id="BSPC01000035">
    <property type="protein sequence ID" value="GLS20827.1"/>
    <property type="molecule type" value="Genomic_DNA"/>
</dbReference>
<evidence type="ECO:0000313" key="14">
    <source>
        <dbReference type="Proteomes" id="UP001156882"/>
    </source>
</evidence>
<evidence type="ECO:0000256" key="4">
    <source>
        <dbReference type="ARBA" id="ARBA00022475"/>
    </source>
</evidence>
<dbReference type="Proteomes" id="UP001156882">
    <property type="component" value="Unassembled WGS sequence"/>
</dbReference>
<evidence type="ECO:0000256" key="7">
    <source>
        <dbReference type="ARBA" id="ARBA00022741"/>
    </source>
</evidence>
<dbReference type="PANTHER" id="PTHR44936:SF10">
    <property type="entry name" value="SENSOR PROTEIN RSTB"/>
    <property type="match status" value="1"/>
</dbReference>
<comment type="catalytic activity">
    <reaction evidence="1">
        <text>ATP + protein L-histidine = ADP + protein N-phospho-L-histidine.</text>
        <dbReference type="EC" id="2.7.13.3"/>
    </reaction>
</comment>
<dbReference type="InterPro" id="IPR036890">
    <property type="entry name" value="HATPase_C_sf"/>
</dbReference>
<feature type="domain" description="HAMP" evidence="12">
    <location>
        <begin position="159"/>
        <end position="211"/>
    </location>
</feature>
<keyword evidence="10" id="KW-1133">Transmembrane helix</keyword>